<evidence type="ECO:0000259" key="2">
    <source>
        <dbReference type="PROSITE" id="PS50132"/>
    </source>
</evidence>
<dbReference type="EMBL" id="QKWP01002061">
    <property type="protein sequence ID" value="RIB05028.1"/>
    <property type="molecule type" value="Genomic_DNA"/>
</dbReference>
<accession>A0A397U7H4</accession>
<proteinExistence type="predicted"/>
<dbReference type="Proteomes" id="UP000266673">
    <property type="component" value="Unassembled WGS sequence"/>
</dbReference>
<dbReference type="SUPFAM" id="SSF48097">
    <property type="entry name" value="Regulator of G-protein signaling, RGS"/>
    <property type="match status" value="1"/>
</dbReference>
<feature type="region of interest" description="Disordered" evidence="1">
    <location>
        <begin position="1067"/>
        <end position="1092"/>
    </location>
</feature>
<evidence type="ECO:0000313" key="4">
    <source>
        <dbReference type="Proteomes" id="UP000266673"/>
    </source>
</evidence>
<feature type="compositionally biased region" description="Acidic residues" evidence="1">
    <location>
        <begin position="1074"/>
        <end position="1092"/>
    </location>
</feature>
<keyword evidence="4" id="KW-1185">Reference proteome</keyword>
<feature type="region of interest" description="Disordered" evidence="1">
    <location>
        <begin position="642"/>
        <end position="669"/>
    </location>
</feature>
<dbReference type="PANTHER" id="PTHR10845:SF192">
    <property type="entry name" value="DOUBLE HIT, ISOFORM B"/>
    <property type="match status" value="1"/>
</dbReference>
<evidence type="ECO:0000313" key="3">
    <source>
        <dbReference type="EMBL" id="RIB05028.1"/>
    </source>
</evidence>
<feature type="region of interest" description="Disordered" evidence="1">
    <location>
        <begin position="837"/>
        <end position="889"/>
    </location>
</feature>
<organism evidence="3 4">
    <name type="scientific">Gigaspora rosea</name>
    <dbReference type="NCBI Taxonomy" id="44941"/>
    <lineage>
        <taxon>Eukaryota</taxon>
        <taxon>Fungi</taxon>
        <taxon>Fungi incertae sedis</taxon>
        <taxon>Mucoromycota</taxon>
        <taxon>Glomeromycotina</taxon>
        <taxon>Glomeromycetes</taxon>
        <taxon>Diversisporales</taxon>
        <taxon>Gigasporaceae</taxon>
        <taxon>Gigaspora</taxon>
    </lineage>
</organism>
<evidence type="ECO:0000256" key="1">
    <source>
        <dbReference type="SAM" id="MobiDB-lite"/>
    </source>
</evidence>
<dbReference type="PRINTS" id="PR01301">
    <property type="entry name" value="RGSPROTEIN"/>
</dbReference>
<comment type="caution">
    <text evidence="3">The sequence shown here is derived from an EMBL/GenBank/DDBJ whole genome shotgun (WGS) entry which is preliminary data.</text>
</comment>
<dbReference type="Pfam" id="PF00615">
    <property type="entry name" value="RGS"/>
    <property type="match status" value="1"/>
</dbReference>
<dbReference type="AlphaFoldDB" id="A0A397U7H4"/>
<sequence length="1115" mass="128141">MDSQNLSDDFALPYSTNLATESYNTASLRTARRHVMAHTDNFSLPGTITNHEINPLSSVSSHFTTNERIHIVYNNSRKQSYTSLASTFTQEVSTLNSDTPLIDSSNSDFDNKTTIHDNSPLISPSRSTRQFTHIHRKRLSRTMQHISSFIKITVNISPTISFPVTIEKTFTVERLARQIEAEYAFKYGDIEGCLHEPLEVGLLYDVSMVALRFRDLVGDVLEHGDVVNVLNIYEDCNRCSNDLEHNEVLNFEFQDFDLENNFVLDNNKDNRRFSLPILSKDDNLQINDNLIPLNQTIHPSDPHLSLNPLPSTSQISQSNFRSILSNILALNYFHKFTIREFSVENLLFWLDIELFAAGTSEIEDNYFEEQQTAIIHAKYIYLTYIGSNAPLQVNLSDEIRKDITWPLVDDCIIERNMFDEAQEAVYQLMKGHSFTRFEISPEWEECEKIKTNDPKEYEDREMTEPLGCYFRPNMSLMLAITMALDDNCNPAPTSHHYKEQTLHSILSQYFPETILLDNHGKRRDQCNAVDDHSNEGVTLNGYFDNENRMTNAQKMRKIKKERKLRWVFGEKIGRIKDQPVNLPGEFRYGDGKLKFDDDDYDAISMFSNESVSNKFAKDIWIKKKKKDKLESIFGRGLKDRNSFKDSESLPRSLDNVPIPKNNSRNSRNNIHSFSLNVLSPNDRRRMVKKNKKLQVMLGETLDENMIRQNITIPAAQSPTLLSYHNSRFNSEVCVQNKRHHIRRASDSIIISPLPSPNSIITPPTTPPTLSDENDEKISIKSHQSMNSINAFTNSMHSPLAVANRDTKEYRRKKLQKLYNFLGERVPIDIVLGENDGYNRASLPEPLPNPPKRKSKGRPNSFSFKKNISSNSNDNTDIQTSSNIPKLSAEDRKRHLHRAIKLEKMFGEAPPQDLIVQKLRSRNFTDSVSSIDIHRRSLISLEYLMENDREAMYDLIDYIVDSDGENCNDDEYEEQFIVPLSAPATPHPGNSLKFDLPQPDQKQLKLKGIRKLSHFFGATYGQMFPDQVLGELLGDLEREIREEAREHEVDKAVVAGLMGQLEELRVKSGELGPNSDDENIIEDIEESSLTDNETDEIRKRLELNRKKRDLKPESVL</sequence>
<dbReference type="CDD" id="cd07440">
    <property type="entry name" value="RGS"/>
    <property type="match status" value="1"/>
</dbReference>
<feature type="region of interest" description="Disordered" evidence="1">
    <location>
        <begin position="106"/>
        <end position="127"/>
    </location>
</feature>
<dbReference type="SMART" id="SM00315">
    <property type="entry name" value="RGS"/>
    <property type="match status" value="1"/>
</dbReference>
<dbReference type="PANTHER" id="PTHR10845">
    <property type="entry name" value="REGULATOR OF G PROTEIN SIGNALING"/>
    <property type="match status" value="1"/>
</dbReference>
<protein>
    <recommendedName>
        <fullName evidence="2">RGS domain-containing protein</fullName>
    </recommendedName>
</protein>
<dbReference type="STRING" id="44941.A0A397U7H4"/>
<feature type="compositionally biased region" description="Low complexity" evidence="1">
    <location>
        <begin position="752"/>
        <end position="770"/>
    </location>
</feature>
<feature type="compositionally biased region" description="Polar residues" evidence="1">
    <location>
        <begin position="116"/>
        <end position="127"/>
    </location>
</feature>
<dbReference type="InterPro" id="IPR036305">
    <property type="entry name" value="RGS_sf"/>
</dbReference>
<gene>
    <name evidence="3" type="ORF">C2G38_2220746</name>
</gene>
<name>A0A397U7H4_9GLOM</name>
<reference evidence="3 4" key="1">
    <citation type="submission" date="2018-06" db="EMBL/GenBank/DDBJ databases">
        <title>Comparative genomics reveals the genomic features of Rhizophagus irregularis, R. cerebriforme, R. diaphanum and Gigaspora rosea, and their symbiotic lifestyle signature.</title>
        <authorList>
            <person name="Morin E."/>
            <person name="San Clemente H."/>
            <person name="Chen E.C.H."/>
            <person name="De La Providencia I."/>
            <person name="Hainaut M."/>
            <person name="Kuo A."/>
            <person name="Kohler A."/>
            <person name="Murat C."/>
            <person name="Tang N."/>
            <person name="Roy S."/>
            <person name="Loubradou J."/>
            <person name="Henrissat B."/>
            <person name="Grigoriev I.V."/>
            <person name="Corradi N."/>
            <person name="Roux C."/>
            <person name="Martin F.M."/>
        </authorList>
    </citation>
    <scope>NUCLEOTIDE SEQUENCE [LARGE SCALE GENOMIC DNA]</scope>
    <source>
        <strain evidence="3 4">DAOM 194757</strain>
    </source>
</reference>
<feature type="region of interest" description="Disordered" evidence="1">
    <location>
        <begin position="752"/>
        <end position="772"/>
    </location>
</feature>
<feature type="domain" description="RGS" evidence="2">
    <location>
        <begin position="319"/>
        <end position="437"/>
    </location>
</feature>
<dbReference type="InterPro" id="IPR016137">
    <property type="entry name" value="RGS"/>
</dbReference>
<dbReference type="InterPro" id="IPR044926">
    <property type="entry name" value="RGS_subdomain_2"/>
</dbReference>
<dbReference type="PROSITE" id="PS50132">
    <property type="entry name" value="RGS"/>
    <property type="match status" value="1"/>
</dbReference>
<dbReference type="OrthoDB" id="196547at2759"/>
<dbReference type="Gene3D" id="1.10.167.10">
    <property type="entry name" value="Regulator of G-protein Signalling 4, domain 2"/>
    <property type="match status" value="1"/>
</dbReference>
<feature type="compositionally biased region" description="Low complexity" evidence="1">
    <location>
        <begin position="859"/>
        <end position="882"/>
    </location>
</feature>